<evidence type="ECO:0000313" key="2">
    <source>
        <dbReference type="EMBL" id="CAD7283107.1"/>
    </source>
</evidence>
<keyword evidence="3" id="KW-1185">Reference proteome</keyword>
<protein>
    <submittedName>
        <fullName evidence="2">Uncharacterized protein</fullName>
    </submittedName>
</protein>
<feature type="region of interest" description="Disordered" evidence="1">
    <location>
        <begin position="88"/>
        <end position="114"/>
    </location>
</feature>
<feature type="compositionally biased region" description="Basic and acidic residues" evidence="1">
    <location>
        <begin position="102"/>
        <end position="114"/>
    </location>
</feature>
<reference evidence="2" key="1">
    <citation type="submission" date="2020-11" db="EMBL/GenBank/DDBJ databases">
        <authorList>
            <person name="Tran Van P."/>
        </authorList>
    </citation>
    <scope>NUCLEOTIDE SEQUENCE</scope>
</reference>
<evidence type="ECO:0000256" key="1">
    <source>
        <dbReference type="SAM" id="MobiDB-lite"/>
    </source>
</evidence>
<organism evidence="2">
    <name type="scientific">Notodromas monacha</name>
    <dbReference type="NCBI Taxonomy" id="399045"/>
    <lineage>
        <taxon>Eukaryota</taxon>
        <taxon>Metazoa</taxon>
        <taxon>Ecdysozoa</taxon>
        <taxon>Arthropoda</taxon>
        <taxon>Crustacea</taxon>
        <taxon>Oligostraca</taxon>
        <taxon>Ostracoda</taxon>
        <taxon>Podocopa</taxon>
        <taxon>Podocopida</taxon>
        <taxon>Cypridocopina</taxon>
        <taxon>Cypridoidea</taxon>
        <taxon>Cyprididae</taxon>
        <taxon>Notodromas</taxon>
    </lineage>
</organism>
<dbReference type="EMBL" id="OA886869">
    <property type="protein sequence ID" value="CAD7283107.1"/>
    <property type="molecule type" value="Genomic_DNA"/>
</dbReference>
<gene>
    <name evidence="2" type="ORF">NMOB1V02_LOCUS10725</name>
</gene>
<evidence type="ECO:0000313" key="3">
    <source>
        <dbReference type="Proteomes" id="UP000678499"/>
    </source>
</evidence>
<feature type="non-terminal residue" evidence="2">
    <location>
        <position position="114"/>
    </location>
</feature>
<feature type="region of interest" description="Disordered" evidence="1">
    <location>
        <begin position="1"/>
        <end position="43"/>
    </location>
</feature>
<accession>A0A7R9GHX4</accession>
<sequence length="114" mass="12841">MEEGEDHDALLFFQTMDAQQADDTPTDESPVASTSTAASGAPRSDWLSTVFKDPRALITPSLEMLSWSQASDTKLDRIERLIMSRMSRQHTAQHIPIHTSSRRPDPFTRELLLD</sequence>
<dbReference type="EMBL" id="CAJPEX010004832">
    <property type="protein sequence ID" value="CAG0923259.1"/>
    <property type="molecule type" value="Genomic_DNA"/>
</dbReference>
<dbReference type="Proteomes" id="UP000678499">
    <property type="component" value="Unassembled WGS sequence"/>
</dbReference>
<proteinExistence type="predicted"/>
<name>A0A7R9GHX4_9CRUS</name>
<dbReference type="AlphaFoldDB" id="A0A7R9GHX4"/>